<dbReference type="EMBL" id="FOKU01000011">
    <property type="protein sequence ID" value="SFC45364.1"/>
    <property type="molecule type" value="Genomic_DNA"/>
</dbReference>
<dbReference type="Proteomes" id="UP000184031">
    <property type="component" value="Unassembled WGS sequence"/>
</dbReference>
<dbReference type="OrthoDB" id="1441032at2"/>
<dbReference type="STRING" id="1055723.SAMN05216293_2204"/>
<organism evidence="2 3">
    <name type="scientific">Flagellimonas taeanensis</name>
    <dbReference type="NCBI Taxonomy" id="1005926"/>
    <lineage>
        <taxon>Bacteria</taxon>
        <taxon>Pseudomonadati</taxon>
        <taxon>Bacteroidota</taxon>
        <taxon>Flavobacteriia</taxon>
        <taxon>Flavobacteriales</taxon>
        <taxon>Flavobacteriaceae</taxon>
        <taxon>Flagellimonas</taxon>
    </lineage>
</organism>
<dbReference type="AlphaFoldDB" id="A0A1M6W8K8"/>
<proteinExistence type="predicted"/>
<protein>
    <submittedName>
        <fullName evidence="2">Uncharacterized protein</fullName>
    </submittedName>
</protein>
<name>A0A1M6W8K8_9FLAO</name>
<comment type="caution">
    <text evidence="2">The sequence shown here is derived from an EMBL/GenBank/DDBJ whole genome shotgun (WGS) entry which is preliminary data.</text>
</comment>
<evidence type="ECO:0000313" key="1">
    <source>
        <dbReference type="EMBL" id="SFC45364.1"/>
    </source>
</evidence>
<dbReference type="RefSeq" id="WP_072879754.1">
    <property type="nucleotide sequence ID" value="NZ_FOKU01000011.1"/>
</dbReference>
<sequence length="169" mass="19476">MNKLIIIFLLLISNFSFGQESIIESEIISVKCNESIHSNCFNTRLTKDTIVNHVRVVHFSTTATCCVDFEILSKGTENQIDIELEENGIPCDCICSYDFVIQLKSILNPKAKLSIKNMELKKDIPKLRPLEKRYFVFENDTIGFDDENGIRQGYIVYMRENDLKKNILS</sequence>
<dbReference type="Proteomes" id="UP000198940">
    <property type="component" value="Unassembled WGS sequence"/>
</dbReference>
<keyword evidence="4" id="KW-1185">Reference proteome</keyword>
<dbReference type="EMBL" id="FRAT01000005">
    <property type="protein sequence ID" value="SHK90093.1"/>
    <property type="molecule type" value="Genomic_DNA"/>
</dbReference>
<evidence type="ECO:0000313" key="2">
    <source>
        <dbReference type="EMBL" id="SHK90093.1"/>
    </source>
</evidence>
<reference evidence="2 3" key="1">
    <citation type="submission" date="2016-11" db="EMBL/GenBank/DDBJ databases">
        <authorList>
            <person name="Varghese N."/>
            <person name="Submissions S."/>
        </authorList>
    </citation>
    <scope>NUCLEOTIDE SEQUENCE [LARGE SCALE GENOMIC DNA]</scope>
    <source>
        <strain evidence="2 3">CGMCC 1.12174</strain>
        <strain evidence="1 4">DSM 26351</strain>
    </source>
</reference>
<gene>
    <name evidence="1" type="ORF">SAMN04487891_111105</name>
    <name evidence="2" type="ORF">SAMN05216293_2204</name>
</gene>
<evidence type="ECO:0000313" key="4">
    <source>
        <dbReference type="Proteomes" id="UP000198940"/>
    </source>
</evidence>
<accession>A0A1M6W8K8</accession>
<evidence type="ECO:0000313" key="3">
    <source>
        <dbReference type="Proteomes" id="UP000184031"/>
    </source>
</evidence>